<keyword evidence="3" id="KW-1185">Reference proteome</keyword>
<dbReference type="PANTHER" id="PTHR12806">
    <property type="entry name" value="EAP30 SUBUNIT OF ELL COMPLEX"/>
    <property type="match status" value="1"/>
</dbReference>
<name>L8WNG0_THACA</name>
<dbReference type="OrthoDB" id="283883at2759"/>
<evidence type="ECO:0000313" key="2">
    <source>
        <dbReference type="EMBL" id="ELU37884.1"/>
    </source>
</evidence>
<dbReference type="Proteomes" id="UP000011668">
    <property type="component" value="Unassembled WGS sequence"/>
</dbReference>
<dbReference type="STRING" id="983506.L8WNG0"/>
<organism evidence="2 3">
    <name type="scientific">Thanatephorus cucumeris (strain AG1-IA)</name>
    <name type="common">Rice sheath blight fungus</name>
    <name type="synonym">Rhizoctonia solani</name>
    <dbReference type="NCBI Taxonomy" id="983506"/>
    <lineage>
        <taxon>Eukaryota</taxon>
        <taxon>Fungi</taxon>
        <taxon>Dikarya</taxon>
        <taxon>Basidiomycota</taxon>
        <taxon>Agaricomycotina</taxon>
        <taxon>Agaricomycetes</taxon>
        <taxon>Cantharellales</taxon>
        <taxon>Ceratobasidiaceae</taxon>
        <taxon>Rhizoctonia</taxon>
        <taxon>Rhizoctonia solani AG-1</taxon>
    </lineage>
</organism>
<sequence length="341" mass="37161">MKGSCKSPENLVILTGFGSLWEGIIAPVNADVLSSVRPAPEARYDGFAACRRHSPLLHNMHRLGGAGIGAFGRQSQSLASFAALSTSLKDSEIANLRAQMNAFRTALTRFAAQHRAQIRADPAFRTAFTSMCASLGVDPLAGPREGGLWAELLGLGDFSFELGVQIVDVCVEARDKTGGLVDMQHLLRQIEKMRALKDGAITEDDVARSINALKPLGAGYEIVTVGGRKMVRSVPRELDTDQTEVLALALRSGGRVDARSIMNALGWSLERSETALDNMLMRDGTCWLDDQDPTGKIYWFERQHDRPHLSILSHLLRRGTSLTSHLVRASGGDQEALSRDR</sequence>
<dbReference type="AlphaFoldDB" id="L8WNG0"/>
<dbReference type="HOGENOM" id="CLU_070147_2_0_1"/>
<accession>L8WNG0</accession>
<dbReference type="PANTHER" id="PTHR12806:SF0">
    <property type="entry name" value="VACUOLAR-SORTING PROTEIN SNF8"/>
    <property type="match status" value="1"/>
</dbReference>
<dbReference type="SUPFAM" id="SSF46785">
    <property type="entry name" value="Winged helix' DNA-binding domain"/>
    <property type="match status" value="2"/>
</dbReference>
<dbReference type="EMBL" id="AFRT01002399">
    <property type="protein sequence ID" value="ELU37884.1"/>
    <property type="molecule type" value="Genomic_DNA"/>
</dbReference>
<evidence type="ECO:0000313" key="3">
    <source>
        <dbReference type="Proteomes" id="UP000011668"/>
    </source>
</evidence>
<dbReference type="Pfam" id="PF04157">
    <property type="entry name" value="EAP30"/>
    <property type="match status" value="1"/>
</dbReference>
<protein>
    <submittedName>
        <fullName evidence="2">Vacuolar-sorting protein SNF8</fullName>
    </submittedName>
</protein>
<evidence type="ECO:0000256" key="1">
    <source>
        <dbReference type="ARBA" id="ARBA00009834"/>
    </source>
</evidence>
<reference evidence="2 3" key="1">
    <citation type="journal article" date="2013" name="Nat. Commun.">
        <title>The evolution and pathogenic mechanisms of the rice sheath blight pathogen.</title>
        <authorList>
            <person name="Zheng A."/>
            <person name="Lin R."/>
            <person name="Xu L."/>
            <person name="Qin P."/>
            <person name="Tang C."/>
            <person name="Ai P."/>
            <person name="Zhang D."/>
            <person name="Liu Y."/>
            <person name="Sun Z."/>
            <person name="Feng H."/>
            <person name="Wang Y."/>
            <person name="Chen Y."/>
            <person name="Liang X."/>
            <person name="Fu R."/>
            <person name="Li Q."/>
            <person name="Zhang J."/>
            <person name="Yu X."/>
            <person name="Xie Z."/>
            <person name="Ding L."/>
            <person name="Guan P."/>
            <person name="Tang J."/>
            <person name="Liang Y."/>
            <person name="Wang S."/>
            <person name="Deng Q."/>
            <person name="Li S."/>
            <person name="Zhu J."/>
            <person name="Wang L."/>
            <person name="Liu H."/>
            <person name="Li P."/>
        </authorList>
    </citation>
    <scope>NUCLEOTIDE SEQUENCE [LARGE SCALE GENOMIC DNA]</scope>
    <source>
        <strain evidence="3">AG-1 IA</strain>
    </source>
</reference>
<gene>
    <name evidence="2" type="ORF">AG1IA_08077</name>
</gene>
<dbReference type="Gene3D" id="6.10.140.180">
    <property type="match status" value="1"/>
</dbReference>
<comment type="caution">
    <text evidence="2">The sequence shown here is derived from an EMBL/GenBank/DDBJ whole genome shotgun (WGS) entry which is preliminary data.</text>
</comment>
<proteinExistence type="inferred from homology"/>
<dbReference type="FunFam" id="1.10.10.10:FF:000085">
    <property type="entry name" value="Vacuolar-sorting protein SNF8"/>
    <property type="match status" value="1"/>
</dbReference>
<dbReference type="GO" id="GO:0043328">
    <property type="term" value="P:protein transport to vacuole involved in ubiquitin-dependent protein catabolic process via the multivesicular body sorting pathway"/>
    <property type="evidence" value="ECO:0007669"/>
    <property type="project" value="TreeGrafter"/>
</dbReference>
<comment type="similarity">
    <text evidence="1">Belongs to the SNF8 family.</text>
</comment>
<dbReference type="OMA" id="KMCYSIG"/>
<dbReference type="InterPro" id="IPR016689">
    <property type="entry name" value="ESCRT-2_cplx_Snf8"/>
</dbReference>
<dbReference type="InterPro" id="IPR040608">
    <property type="entry name" value="Snf8/Vps36"/>
</dbReference>
<dbReference type="GO" id="GO:0000814">
    <property type="term" value="C:ESCRT II complex"/>
    <property type="evidence" value="ECO:0007669"/>
    <property type="project" value="InterPro"/>
</dbReference>
<dbReference type="InterPro" id="IPR036390">
    <property type="entry name" value="WH_DNA-bd_sf"/>
</dbReference>
<dbReference type="InterPro" id="IPR036388">
    <property type="entry name" value="WH-like_DNA-bd_sf"/>
</dbReference>
<dbReference type="Gene3D" id="1.10.10.10">
    <property type="entry name" value="Winged helix-like DNA-binding domain superfamily/Winged helix DNA-binding domain"/>
    <property type="match status" value="2"/>
</dbReference>